<sequence length="174" mass="19672">MGNCQTINAAALVLQHPGGKIDRYYSSISVSEIMSMYPGHYVCLIIPLTEEEEKNIPATVKRDERKHKKGVRFTRVQLLRPTDSLVLGHAYRLITSQEVMKVLREKKCAKTKKHHAEAMTTVKKLQNKVNGFCVFFLGQEKKQGKQHRVLTSSASFLKSKAWKPSLQSISEATS</sequence>
<dbReference type="AlphaFoldDB" id="A0A3P6G2J0"/>
<gene>
    <name evidence="1" type="ORF">BOLC8T52419H</name>
</gene>
<name>A0A3P6G2J0_BRAOL</name>
<protein>
    <submittedName>
        <fullName evidence="1">Uncharacterized protein</fullName>
    </submittedName>
</protein>
<dbReference type="InterPro" id="IPR025322">
    <property type="entry name" value="PADRE_dom"/>
</dbReference>
<reference evidence="1" key="1">
    <citation type="submission" date="2018-11" db="EMBL/GenBank/DDBJ databases">
        <authorList>
            <consortium name="Genoscope - CEA"/>
            <person name="William W."/>
        </authorList>
    </citation>
    <scope>NUCLEOTIDE SEQUENCE</scope>
</reference>
<proteinExistence type="predicted"/>
<evidence type="ECO:0000313" key="1">
    <source>
        <dbReference type="EMBL" id="VDD59190.1"/>
    </source>
</evidence>
<dbReference type="PANTHER" id="PTHR33413:SF27">
    <property type="entry name" value="(RAPE) HYPOTHETICAL PROTEIN"/>
    <property type="match status" value="1"/>
</dbReference>
<accession>A0A3P6G2J0</accession>
<dbReference type="Pfam" id="PF14009">
    <property type="entry name" value="PADRE"/>
    <property type="match status" value="1"/>
</dbReference>
<dbReference type="EMBL" id="LR031879">
    <property type="protein sequence ID" value="VDD59190.1"/>
    <property type="molecule type" value="Genomic_DNA"/>
</dbReference>
<organism evidence="1">
    <name type="scientific">Brassica oleracea</name>
    <name type="common">Wild cabbage</name>
    <dbReference type="NCBI Taxonomy" id="3712"/>
    <lineage>
        <taxon>Eukaryota</taxon>
        <taxon>Viridiplantae</taxon>
        <taxon>Streptophyta</taxon>
        <taxon>Embryophyta</taxon>
        <taxon>Tracheophyta</taxon>
        <taxon>Spermatophyta</taxon>
        <taxon>Magnoliopsida</taxon>
        <taxon>eudicotyledons</taxon>
        <taxon>Gunneridae</taxon>
        <taxon>Pentapetalae</taxon>
        <taxon>rosids</taxon>
        <taxon>malvids</taxon>
        <taxon>Brassicales</taxon>
        <taxon>Brassicaceae</taxon>
        <taxon>Brassiceae</taxon>
        <taxon>Brassica</taxon>
    </lineage>
</organism>
<dbReference type="PANTHER" id="PTHR33413">
    <property type="entry name" value="EXPRESSED PROTEIN"/>
    <property type="match status" value="1"/>
</dbReference>